<feature type="non-terminal residue" evidence="3">
    <location>
        <position position="1"/>
    </location>
</feature>
<organism evidence="3 4">
    <name type="scientific">Pseudomonas savastanoi</name>
    <name type="common">Pseudomonas syringae pv. savastanoi</name>
    <dbReference type="NCBI Taxonomy" id="29438"/>
    <lineage>
        <taxon>Bacteria</taxon>
        <taxon>Pseudomonadati</taxon>
        <taxon>Pseudomonadota</taxon>
        <taxon>Gammaproteobacteria</taxon>
        <taxon>Pseudomonadales</taxon>
        <taxon>Pseudomonadaceae</taxon>
        <taxon>Pseudomonas</taxon>
    </lineage>
</organism>
<dbReference type="InterPro" id="IPR016162">
    <property type="entry name" value="Ald_DH_N"/>
</dbReference>
<comment type="caution">
    <text evidence="3">The sequence shown here is derived from an EMBL/GenBank/DDBJ whole genome shotgun (WGS) entry which is preliminary data.</text>
</comment>
<evidence type="ECO:0000259" key="2">
    <source>
        <dbReference type="Pfam" id="PF00171"/>
    </source>
</evidence>
<gene>
    <name evidence="3" type="ORF">ALP15_03024</name>
</gene>
<dbReference type="SUPFAM" id="SSF53720">
    <property type="entry name" value="ALDH-like"/>
    <property type="match status" value="1"/>
</dbReference>
<protein>
    <submittedName>
        <fullName evidence="3">Aldehyde dehydrogenase protein</fullName>
    </submittedName>
</protein>
<reference evidence="3 4" key="1">
    <citation type="submission" date="2018-08" db="EMBL/GenBank/DDBJ databases">
        <title>Recombination of ecologically and evolutionarily significant loci maintains genetic cohesion in the Pseudomonas syringae species complex.</title>
        <authorList>
            <person name="Dillon M."/>
            <person name="Thakur S."/>
            <person name="Almeida R.N.D."/>
            <person name="Weir B.S."/>
            <person name="Guttman D.S."/>
        </authorList>
    </citation>
    <scope>NUCLEOTIDE SEQUENCE [LARGE SCALE GENOMIC DNA]</scope>
    <source>
        <strain evidence="3 4">ICMP 11895</strain>
    </source>
</reference>
<evidence type="ECO:0000256" key="1">
    <source>
        <dbReference type="ARBA" id="ARBA00023002"/>
    </source>
</evidence>
<proteinExistence type="predicted"/>
<dbReference type="Pfam" id="PF00171">
    <property type="entry name" value="Aldedh"/>
    <property type="match status" value="1"/>
</dbReference>
<dbReference type="Gene3D" id="3.40.309.10">
    <property type="entry name" value="Aldehyde Dehydrogenase, Chain A, domain 2"/>
    <property type="match status" value="1"/>
</dbReference>
<dbReference type="PANTHER" id="PTHR11699">
    <property type="entry name" value="ALDEHYDE DEHYDROGENASE-RELATED"/>
    <property type="match status" value="1"/>
</dbReference>
<sequence length="112" mass="12084">EIFGPVVVAIPFKDEEDAIRIANDSRFGLAGGVWTRDVGRAHRVARQVRAGTFWVNGYKTIHVSSPFGGYGESGYGRSSGLDALREYSEVKSVWVETAAKPAASFGYGASLE</sequence>
<evidence type="ECO:0000313" key="3">
    <source>
        <dbReference type="EMBL" id="RMV16875.1"/>
    </source>
</evidence>
<feature type="domain" description="Aldehyde dehydrogenase" evidence="2">
    <location>
        <begin position="1"/>
        <end position="93"/>
    </location>
</feature>
<dbReference type="InterPro" id="IPR016161">
    <property type="entry name" value="Ald_DH/histidinol_DH"/>
</dbReference>
<accession>A0A3M6ACA6</accession>
<dbReference type="InterPro" id="IPR016163">
    <property type="entry name" value="Ald_DH_C"/>
</dbReference>
<dbReference type="InterPro" id="IPR015590">
    <property type="entry name" value="Aldehyde_DH_dom"/>
</dbReference>
<dbReference type="EMBL" id="RBUO01000237">
    <property type="protein sequence ID" value="RMV16875.1"/>
    <property type="molecule type" value="Genomic_DNA"/>
</dbReference>
<keyword evidence="1" id="KW-0560">Oxidoreductase</keyword>
<dbReference type="GO" id="GO:0016620">
    <property type="term" value="F:oxidoreductase activity, acting on the aldehyde or oxo group of donors, NAD or NADP as acceptor"/>
    <property type="evidence" value="ECO:0007669"/>
    <property type="project" value="InterPro"/>
</dbReference>
<dbReference type="RefSeq" id="WP_122243442.1">
    <property type="nucleotide sequence ID" value="NZ_RBNY01000390.1"/>
</dbReference>
<dbReference type="AlphaFoldDB" id="A0A3M6ACA6"/>
<name>A0A3M6ACA6_PSESS</name>
<evidence type="ECO:0000313" key="4">
    <source>
        <dbReference type="Proteomes" id="UP000272241"/>
    </source>
</evidence>
<dbReference type="Gene3D" id="3.40.605.10">
    <property type="entry name" value="Aldehyde Dehydrogenase, Chain A, domain 1"/>
    <property type="match status" value="1"/>
</dbReference>
<dbReference type="Proteomes" id="UP000272241">
    <property type="component" value="Unassembled WGS sequence"/>
</dbReference>